<evidence type="ECO:0000259" key="2">
    <source>
        <dbReference type="Pfam" id="PF02737"/>
    </source>
</evidence>
<dbReference type="SUPFAM" id="SSF51735">
    <property type="entry name" value="NAD(P)-binding Rossmann-fold domains"/>
    <property type="match status" value="1"/>
</dbReference>
<evidence type="ECO:0000256" key="1">
    <source>
        <dbReference type="SAM" id="SignalP"/>
    </source>
</evidence>
<feature type="signal peptide" evidence="1">
    <location>
        <begin position="1"/>
        <end position="19"/>
    </location>
</feature>
<dbReference type="AlphaFoldDB" id="A0A9W8DR33"/>
<protein>
    <recommendedName>
        <fullName evidence="2">3-hydroxyacyl-CoA dehydrogenase NAD binding domain-containing protein</fullName>
    </recommendedName>
</protein>
<dbReference type="Gene3D" id="3.40.50.720">
    <property type="entry name" value="NAD(P)-binding Rossmann-like Domain"/>
    <property type="match status" value="1"/>
</dbReference>
<keyword evidence="1" id="KW-0732">Signal</keyword>
<dbReference type="GO" id="GO:0006631">
    <property type="term" value="P:fatty acid metabolic process"/>
    <property type="evidence" value="ECO:0007669"/>
    <property type="project" value="InterPro"/>
</dbReference>
<keyword evidence="4" id="KW-1185">Reference proteome</keyword>
<feature type="non-terminal residue" evidence="3">
    <location>
        <position position="151"/>
    </location>
</feature>
<dbReference type="GO" id="GO:0070403">
    <property type="term" value="F:NAD+ binding"/>
    <property type="evidence" value="ECO:0007669"/>
    <property type="project" value="InterPro"/>
</dbReference>
<feature type="domain" description="3-hydroxyacyl-CoA dehydrogenase NAD binding" evidence="2">
    <location>
        <begin position="25"/>
        <end position="150"/>
    </location>
</feature>
<dbReference type="Pfam" id="PF02737">
    <property type="entry name" value="3HCDH_N"/>
    <property type="match status" value="1"/>
</dbReference>
<dbReference type="Proteomes" id="UP001150569">
    <property type="component" value="Unassembled WGS sequence"/>
</dbReference>
<dbReference type="EMBL" id="JANBPT010000425">
    <property type="protein sequence ID" value="KAJ1921143.1"/>
    <property type="molecule type" value="Genomic_DNA"/>
</dbReference>
<evidence type="ECO:0000313" key="3">
    <source>
        <dbReference type="EMBL" id="KAJ1921143.1"/>
    </source>
</evidence>
<accession>A0A9W8DR33</accession>
<comment type="caution">
    <text evidence="3">The sequence shown here is derived from an EMBL/GenBank/DDBJ whole genome shotgun (WGS) entry which is preliminary data.</text>
</comment>
<evidence type="ECO:0000313" key="4">
    <source>
        <dbReference type="Proteomes" id="UP001150569"/>
    </source>
</evidence>
<reference evidence="3" key="1">
    <citation type="submission" date="2022-07" db="EMBL/GenBank/DDBJ databases">
        <title>Phylogenomic reconstructions and comparative analyses of Kickxellomycotina fungi.</title>
        <authorList>
            <person name="Reynolds N.K."/>
            <person name="Stajich J.E."/>
            <person name="Barry K."/>
            <person name="Grigoriev I.V."/>
            <person name="Crous P."/>
            <person name="Smith M.E."/>
        </authorList>
    </citation>
    <scope>NUCLEOTIDE SEQUENCE</scope>
    <source>
        <strain evidence="3">RSA 861</strain>
    </source>
</reference>
<gene>
    <name evidence="3" type="ORF">IWQ60_006834</name>
</gene>
<dbReference type="InterPro" id="IPR036291">
    <property type="entry name" value="NAD(P)-bd_dom_sf"/>
</dbReference>
<proteinExistence type="predicted"/>
<dbReference type="PANTHER" id="PTHR48075">
    <property type="entry name" value="3-HYDROXYACYL-COA DEHYDROGENASE FAMILY PROTEIN"/>
    <property type="match status" value="1"/>
</dbReference>
<organism evidence="3 4">
    <name type="scientific">Tieghemiomyces parasiticus</name>
    <dbReference type="NCBI Taxonomy" id="78921"/>
    <lineage>
        <taxon>Eukaryota</taxon>
        <taxon>Fungi</taxon>
        <taxon>Fungi incertae sedis</taxon>
        <taxon>Zoopagomycota</taxon>
        <taxon>Kickxellomycotina</taxon>
        <taxon>Dimargaritomycetes</taxon>
        <taxon>Dimargaritales</taxon>
        <taxon>Dimargaritaceae</taxon>
        <taxon>Tieghemiomyces</taxon>
    </lineage>
</organism>
<dbReference type="PANTHER" id="PTHR48075:SF5">
    <property type="entry name" value="3-HYDROXYBUTYRYL-COA DEHYDROGENASE"/>
    <property type="match status" value="1"/>
</dbReference>
<dbReference type="OrthoDB" id="5958943at2759"/>
<feature type="chain" id="PRO_5040977485" description="3-hydroxyacyl-CoA dehydrogenase NAD binding domain-containing protein" evidence="1">
    <location>
        <begin position="20"/>
        <end position="151"/>
    </location>
</feature>
<dbReference type="InterPro" id="IPR006176">
    <property type="entry name" value="3-OHacyl-CoA_DH_NAD-bd"/>
</dbReference>
<sequence>MFRPLLIRLPLGARSLATAQPVTTLGVVGAGQMGMGIGLVAARQAGLRVRLYDPNPASLTRGLALVDKLLAKDEARGKLTAADRQAIIGRLEPTDVLGTGVADCDLVVEAATENTTLKLDLFRQLATLARPDAILATNTSSISITQIAGAV</sequence>
<name>A0A9W8DR33_9FUNG</name>
<dbReference type="GO" id="GO:0016491">
    <property type="term" value="F:oxidoreductase activity"/>
    <property type="evidence" value="ECO:0007669"/>
    <property type="project" value="TreeGrafter"/>
</dbReference>